<dbReference type="OrthoDB" id="5413829at2759"/>
<dbReference type="VEuPathDB" id="FungiDB:C8Q69DRAFT_450784"/>
<dbReference type="STRING" id="264951.A0A443I5U6"/>
<proteinExistence type="predicted"/>
<dbReference type="Gene3D" id="6.10.250.2790">
    <property type="match status" value="1"/>
</dbReference>
<evidence type="ECO:0000313" key="2">
    <source>
        <dbReference type="EMBL" id="RWQ99355.1"/>
    </source>
</evidence>
<gene>
    <name evidence="2" type="ORF">C8Q69DRAFT_450784</name>
</gene>
<reference evidence="2 3" key="1">
    <citation type="journal article" date="2018" name="Front. Microbiol.">
        <title>Genomic and genetic insights into a cosmopolitan fungus, Paecilomyces variotii (Eurotiales).</title>
        <authorList>
            <person name="Urquhart A.S."/>
            <person name="Mondo S.J."/>
            <person name="Makela M.R."/>
            <person name="Hane J.K."/>
            <person name="Wiebenga A."/>
            <person name="He G."/>
            <person name="Mihaltcheva S."/>
            <person name="Pangilinan J."/>
            <person name="Lipzen A."/>
            <person name="Barry K."/>
            <person name="de Vries R.P."/>
            <person name="Grigoriev I.V."/>
            <person name="Idnurm A."/>
        </authorList>
    </citation>
    <scope>NUCLEOTIDE SEQUENCE [LARGE SCALE GENOMIC DNA]</scope>
    <source>
        <strain evidence="2 3">CBS 101075</strain>
    </source>
</reference>
<evidence type="ECO:0000256" key="1">
    <source>
        <dbReference type="SAM" id="MobiDB-lite"/>
    </source>
</evidence>
<feature type="compositionally biased region" description="Basic and acidic residues" evidence="1">
    <location>
        <begin position="315"/>
        <end position="325"/>
    </location>
</feature>
<feature type="region of interest" description="Disordered" evidence="1">
    <location>
        <begin position="315"/>
        <end position="349"/>
    </location>
</feature>
<dbReference type="EMBL" id="RCNU01000001">
    <property type="protein sequence ID" value="RWQ99355.1"/>
    <property type="molecule type" value="Genomic_DNA"/>
</dbReference>
<sequence>MAIPQASGSGPAAAREGGQRSHSQLDPTLKHFADPSFDPVDLINDALPPLTLALSQPHATRAPGSVPLSELSSQTQSLLSQWSAQNVRLSNILTQLTDEILRSSGRLAYEVEVLRGEALGLSDALTESLHGDIQKFVPEGLVENLAQTDVTQGATNTTDLPEAEDDQVKQKQTAVSDPEYIIKLRTLGQVRSRLEDVVHLFGEAMEWPLPPSELSIASSFISVSAPEPPGWESHSQEEKGQEIARKLRAEITELLDSDGGGEAGLEAARKRVETMRELATVWKGSVEERARNRFVDGLENMVDDRRRVLERQLKERERRSDELRRQRSQKKNRSSMDQSDSGGPAGGLFRNLQRLRDEIYLD</sequence>
<dbReference type="Proteomes" id="UP000283841">
    <property type="component" value="Unassembled WGS sequence"/>
</dbReference>
<dbReference type="GeneID" id="39598737"/>
<comment type="caution">
    <text evidence="2">The sequence shown here is derived from an EMBL/GenBank/DDBJ whole genome shotgun (WGS) entry which is preliminary data.</text>
</comment>
<dbReference type="AlphaFoldDB" id="A0A443I5U6"/>
<keyword evidence="3" id="KW-1185">Reference proteome</keyword>
<evidence type="ECO:0000313" key="3">
    <source>
        <dbReference type="Proteomes" id="UP000283841"/>
    </source>
</evidence>
<protein>
    <submittedName>
        <fullName evidence="2">Uncharacterized protein</fullName>
    </submittedName>
</protein>
<feature type="region of interest" description="Disordered" evidence="1">
    <location>
        <begin position="1"/>
        <end position="33"/>
    </location>
</feature>
<organism evidence="2 3">
    <name type="scientific">Byssochlamys spectabilis</name>
    <name type="common">Paecilomyces variotii</name>
    <dbReference type="NCBI Taxonomy" id="264951"/>
    <lineage>
        <taxon>Eukaryota</taxon>
        <taxon>Fungi</taxon>
        <taxon>Dikarya</taxon>
        <taxon>Ascomycota</taxon>
        <taxon>Pezizomycotina</taxon>
        <taxon>Eurotiomycetes</taxon>
        <taxon>Eurotiomycetidae</taxon>
        <taxon>Eurotiales</taxon>
        <taxon>Thermoascaceae</taxon>
        <taxon>Paecilomyces</taxon>
    </lineage>
</organism>
<accession>A0A443I5U6</accession>
<name>A0A443I5U6_BYSSP</name>
<dbReference type="RefSeq" id="XP_028489000.1">
    <property type="nucleotide sequence ID" value="XM_028629460.1"/>
</dbReference>